<dbReference type="InterPro" id="IPR001881">
    <property type="entry name" value="EGF-like_Ca-bd_dom"/>
</dbReference>
<dbReference type="SMART" id="SM00181">
    <property type="entry name" value="EGF"/>
    <property type="match status" value="1"/>
</dbReference>
<dbReference type="PANTHER" id="PTHR24050:SF28">
    <property type="entry name" value="UROMODULIN-LIKE"/>
    <property type="match status" value="1"/>
</dbReference>
<dbReference type="SUPFAM" id="SSF57196">
    <property type="entry name" value="EGF/Laminin"/>
    <property type="match status" value="1"/>
</dbReference>
<keyword evidence="3" id="KW-0677">Repeat</keyword>
<dbReference type="PANTHER" id="PTHR24050">
    <property type="entry name" value="PA14 DOMAIN-CONTAINING PROTEIN"/>
    <property type="match status" value="1"/>
</dbReference>
<feature type="non-terminal residue" evidence="7">
    <location>
        <position position="1"/>
    </location>
</feature>
<evidence type="ECO:0000313" key="8">
    <source>
        <dbReference type="Proteomes" id="UP000275408"/>
    </source>
</evidence>
<dbReference type="Pfam" id="PF12947">
    <property type="entry name" value="EGF_3"/>
    <property type="match status" value="1"/>
</dbReference>
<evidence type="ECO:0000256" key="2">
    <source>
        <dbReference type="ARBA" id="ARBA00022729"/>
    </source>
</evidence>
<evidence type="ECO:0000313" key="7">
    <source>
        <dbReference type="EMBL" id="RMX56070.1"/>
    </source>
</evidence>
<dbReference type="PROSITE" id="PS50026">
    <property type="entry name" value="EGF_3"/>
    <property type="match status" value="1"/>
</dbReference>
<dbReference type="InterPro" id="IPR024731">
    <property type="entry name" value="NELL2-like_EGF"/>
</dbReference>
<name>A0A3M6UQX9_POCDA</name>
<dbReference type="Proteomes" id="UP000275408">
    <property type="component" value="Unassembled WGS sequence"/>
</dbReference>
<dbReference type="FunFam" id="2.10.25.10:FF:000038">
    <property type="entry name" value="Fibrillin 2"/>
    <property type="match status" value="1"/>
</dbReference>
<comment type="caution">
    <text evidence="5">Lacks conserved residue(s) required for the propagation of feature annotation.</text>
</comment>
<keyword evidence="1 5" id="KW-0245">EGF-like domain</keyword>
<feature type="domain" description="EGF-like" evidence="6">
    <location>
        <begin position="1"/>
        <end position="40"/>
    </location>
</feature>
<evidence type="ECO:0000256" key="5">
    <source>
        <dbReference type="PROSITE-ProRule" id="PRU00076"/>
    </source>
</evidence>
<dbReference type="STRING" id="46731.A0A3M6UQX9"/>
<protein>
    <recommendedName>
        <fullName evidence="6">EGF-like domain-containing protein</fullName>
    </recommendedName>
</protein>
<dbReference type="PROSITE" id="PS01186">
    <property type="entry name" value="EGF_2"/>
    <property type="match status" value="1"/>
</dbReference>
<dbReference type="AlphaFoldDB" id="A0A3M6UQX9"/>
<sequence>IDECALNSHKCSENANCTNTKGSYICSCNPGFSGNGLECEGIVLQSMTFSGRKNSNMPKLPATVAVIMLLVKVRGDLSSAFVNLDSVGMDKIAQNCIIRYTVISKVYIQLPSPPPIHSATFCLNINKRTVHTELYH</sequence>
<dbReference type="InterPro" id="IPR052235">
    <property type="entry name" value="Nephronectin_domain"/>
</dbReference>
<dbReference type="SMART" id="SM00179">
    <property type="entry name" value="EGF_CA"/>
    <property type="match status" value="1"/>
</dbReference>
<comment type="caution">
    <text evidence="7">The sequence shown here is derived from an EMBL/GenBank/DDBJ whole genome shotgun (WGS) entry which is preliminary data.</text>
</comment>
<proteinExistence type="predicted"/>
<dbReference type="InterPro" id="IPR000152">
    <property type="entry name" value="EGF-type_Asp/Asn_hydroxyl_site"/>
</dbReference>
<reference evidence="7 8" key="1">
    <citation type="journal article" date="2018" name="Sci. Rep.">
        <title>Comparative analysis of the Pocillopora damicornis genome highlights role of immune system in coral evolution.</title>
        <authorList>
            <person name="Cunning R."/>
            <person name="Bay R.A."/>
            <person name="Gillette P."/>
            <person name="Baker A.C."/>
            <person name="Traylor-Knowles N."/>
        </authorList>
    </citation>
    <scope>NUCLEOTIDE SEQUENCE [LARGE SCALE GENOMIC DNA]</scope>
    <source>
        <strain evidence="7">RSMAS</strain>
        <tissue evidence="7">Whole animal</tissue>
    </source>
</reference>
<dbReference type="PROSITE" id="PS00010">
    <property type="entry name" value="ASX_HYDROXYL"/>
    <property type="match status" value="1"/>
</dbReference>
<dbReference type="InterPro" id="IPR000742">
    <property type="entry name" value="EGF"/>
</dbReference>
<keyword evidence="4" id="KW-1015">Disulfide bond</keyword>
<feature type="non-terminal residue" evidence="7">
    <location>
        <position position="136"/>
    </location>
</feature>
<keyword evidence="8" id="KW-1185">Reference proteome</keyword>
<keyword evidence="2" id="KW-0732">Signal</keyword>
<organism evidence="7 8">
    <name type="scientific">Pocillopora damicornis</name>
    <name type="common">Cauliflower coral</name>
    <name type="synonym">Millepora damicornis</name>
    <dbReference type="NCBI Taxonomy" id="46731"/>
    <lineage>
        <taxon>Eukaryota</taxon>
        <taxon>Metazoa</taxon>
        <taxon>Cnidaria</taxon>
        <taxon>Anthozoa</taxon>
        <taxon>Hexacorallia</taxon>
        <taxon>Scleractinia</taxon>
        <taxon>Astrocoeniina</taxon>
        <taxon>Pocilloporidae</taxon>
        <taxon>Pocillopora</taxon>
    </lineage>
</organism>
<evidence type="ECO:0000256" key="3">
    <source>
        <dbReference type="ARBA" id="ARBA00022737"/>
    </source>
</evidence>
<dbReference type="CDD" id="cd00054">
    <property type="entry name" value="EGF_CA"/>
    <property type="match status" value="1"/>
</dbReference>
<accession>A0A3M6UQX9</accession>
<evidence type="ECO:0000256" key="1">
    <source>
        <dbReference type="ARBA" id="ARBA00022536"/>
    </source>
</evidence>
<evidence type="ECO:0000256" key="4">
    <source>
        <dbReference type="ARBA" id="ARBA00023157"/>
    </source>
</evidence>
<evidence type="ECO:0000259" key="6">
    <source>
        <dbReference type="PROSITE" id="PS50026"/>
    </source>
</evidence>
<dbReference type="GO" id="GO:0005509">
    <property type="term" value="F:calcium ion binding"/>
    <property type="evidence" value="ECO:0007669"/>
    <property type="project" value="InterPro"/>
</dbReference>
<dbReference type="EMBL" id="RCHS01000930">
    <property type="protein sequence ID" value="RMX56070.1"/>
    <property type="molecule type" value="Genomic_DNA"/>
</dbReference>
<gene>
    <name evidence="7" type="ORF">pdam_00025889</name>
</gene>
<dbReference type="Gene3D" id="2.10.25.10">
    <property type="entry name" value="Laminin"/>
    <property type="match status" value="1"/>
</dbReference>